<keyword evidence="2" id="KW-0464">Manganese</keyword>
<comment type="caution">
    <text evidence="8">The sequence shown here is derived from an EMBL/GenBank/DDBJ whole genome shotgun (WGS) entry which is preliminary data.</text>
</comment>
<dbReference type="InterPro" id="IPR005763">
    <property type="entry name" value="Fucose_isomerase"/>
</dbReference>
<dbReference type="InterPro" id="IPR012888">
    <property type="entry name" value="Fucose_iso_N1"/>
</dbReference>
<keyword evidence="3 8" id="KW-0413">Isomerase</keyword>
<protein>
    <submittedName>
        <fullName evidence="8">L-fucose isomerase</fullName>
    </submittedName>
</protein>
<evidence type="ECO:0000256" key="1">
    <source>
        <dbReference type="ARBA" id="ARBA00022723"/>
    </source>
</evidence>
<dbReference type="InterPro" id="IPR038391">
    <property type="entry name" value="Fucose_iso_dom1_sf"/>
</dbReference>
<feature type="domain" description="L-fucose isomerase N-terminal-1" evidence="6">
    <location>
        <begin position="1"/>
        <end position="154"/>
    </location>
</feature>
<keyword evidence="1" id="KW-0479">Metal-binding</keyword>
<proteinExistence type="predicted"/>
<dbReference type="GO" id="GO:0019571">
    <property type="term" value="P:D-arabinose catabolic process"/>
    <property type="evidence" value="ECO:0007669"/>
    <property type="project" value="TreeGrafter"/>
</dbReference>
<gene>
    <name evidence="8" type="ORF">GF339_19190</name>
</gene>
<evidence type="ECO:0000256" key="3">
    <source>
        <dbReference type="ARBA" id="ARBA00023235"/>
    </source>
</evidence>
<dbReference type="PANTHER" id="PTHR37840">
    <property type="entry name" value="L-FUCOSE ISOMERASE"/>
    <property type="match status" value="1"/>
</dbReference>
<dbReference type="Pfam" id="PF07881">
    <property type="entry name" value="Fucose_iso_N1"/>
    <property type="match status" value="1"/>
</dbReference>
<sequence>PRIGMIGFSDGEPEVHEQLKDIVQAQFDAIADALNATGEVEIIKADQLVNSVESAKAEAVKLAGQNVDGTIFSYGVFSFPNFSAVAAQNGKGPFLLAANLNPDWPGMVAMLASGGALHHLDMEHFRVAGDVKDPEILQKYLQFSKCAMVASSLNGQKYGLIGGRSLGMYSATVSMQDWQKKFGVDIEHVDQSEIVRLAETIPEEQVNKAFAWLNEHIGKIHYDNDRLTEEKLKTQIRHYEATKKIVEKNNFDFIGVKCHYEMSRHYCTQCLSAAFCNDPYDWDGPKEPMVMACEADSDAALTMQILKLLTAGPVVFMDIRHFDPDYKVMVFCNCGSQSTYYAGRSPDPKENLKHVTLYPCLEIYAGGGAHVNCMTKAGEATIARLQRKGSAYRLTVIPTEFVELPREKMAETTVEWPHVFAKLPFDYRIFLDKFDANHCHAVYGNHVEELQMICQMLDIEMELLA</sequence>
<keyword evidence="4" id="KW-0119">Carbohydrate metabolism</keyword>
<evidence type="ECO:0000256" key="2">
    <source>
        <dbReference type="ARBA" id="ARBA00023211"/>
    </source>
</evidence>
<dbReference type="Pfam" id="PF02952">
    <property type="entry name" value="Fucose_iso_C"/>
    <property type="match status" value="1"/>
</dbReference>
<dbReference type="InterPro" id="IPR038393">
    <property type="entry name" value="Fuc_iso_dom3_sf"/>
</dbReference>
<evidence type="ECO:0000259" key="5">
    <source>
        <dbReference type="Pfam" id="PF02952"/>
    </source>
</evidence>
<dbReference type="InterPro" id="IPR009015">
    <property type="entry name" value="Fucose_isomerase_N/cen_sf"/>
</dbReference>
<accession>A0A9D5JYQ3</accession>
<dbReference type="AlphaFoldDB" id="A0A9D5JYQ3"/>
<name>A0A9D5JYQ3_9BACT</name>
<evidence type="ECO:0000313" key="8">
    <source>
        <dbReference type="EMBL" id="MBD3326717.1"/>
    </source>
</evidence>
<dbReference type="SUPFAM" id="SSF53743">
    <property type="entry name" value="FucI/AraA N-terminal and middle domains"/>
    <property type="match status" value="1"/>
</dbReference>
<dbReference type="InterPro" id="IPR015888">
    <property type="entry name" value="Fuc_isomerase_C"/>
</dbReference>
<evidence type="ECO:0000259" key="7">
    <source>
        <dbReference type="Pfam" id="PF07882"/>
    </source>
</evidence>
<evidence type="ECO:0000313" key="9">
    <source>
        <dbReference type="Proteomes" id="UP000649604"/>
    </source>
</evidence>
<evidence type="ECO:0000256" key="4">
    <source>
        <dbReference type="ARBA" id="ARBA00023277"/>
    </source>
</evidence>
<dbReference type="EMBL" id="WJJP01000624">
    <property type="protein sequence ID" value="MBD3326717.1"/>
    <property type="molecule type" value="Genomic_DNA"/>
</dbReference>
<dbReference type="Gene3D" id="3.20.14.10">
    <property type="entry name" value="L-fucose/L-arabinose isomerase, C-terminal"/>
    <property type="match status" value="1"/>
</dbReference>
<dbReference type="PANTHER" id="PTHR37840:SF1">
    <property type="entry name" value="L-FUCOSE ISOMERASE"/>
    <property type="match status" value="1"/>
</dbReference>
<reference evidence="8" key="1">
    <citation type="submission" date="2019-11" db="EMBL/GenBank/DDBJ databases">
        <title>Microbial mats filling the niche in hypersaline microbial mats.</title>
        <authorList>
            <person name="Wong H.L."/>
            <person name="Macleod F.I."/>
            <person name="White R.A. III"/>
            <person name="Burns B.P."/>
        </authorList>
    </citation>
    <scope>NUCLEOTIDE SEQUENCE</scope>
    <source>
        <strain evidence="8">Rbin_158</strain>
    </source>
</reference>
<dbReference type="CDD" id="cd00578">
    <property type="entry name" value="L-fuc_L-ara-isomerases"/>
    <property type="match status" value="1"/>
</dbReference>
<organism evidence="8 9">
    <name type="scientific">candidate division KSB3 bacterium</name>
    <dbReference type="NCBI Taxonomy" id="2044937"/>
    <lineage>
        <taxon>Bacteria</taxon>
        <taxon>candidate division KSB3</taxon>
    </lineage>
</organism>
<dbReference type="Gene3D" id="3.40.50.1070">
    <property type="match status" value="1"/>
</dbReference>
<dbReference type="GO" id="GO:0008790">
    <property type="term" value="F:arabinose isomerase activity"/>
    <property type="evidence" value="ECO:0007669"/>
    <property type="project" value="TreeGrafter"/>
</dbReference>
<feature type="domain" description="L-fucose isomerase C-terminal" evidence="5">
    <location>
        <begin position="332"/>
        <end position="461"/>
    </location>
</feature>
<dbReference type="Gene3D" id="3.40.275.10">
    <property type="entry name" value="L-fucose Isomerase, Chain A, domain 2"/>
    <property type="match status" value="1"/>
</dbReference>
<feature type="domain" description="L-fucose isomerase N-terminal-2" evidence="7">
    <location>
        <begin position="158"/>
        <end position="241"/>
    </location>
</feature>
<dbReference type="Pfam" id="PF07882">
    <property type="entry name" value="Fucose_iso_N2"/>
    <property type="match status" value="1"/>
</dbReference>
<dbReference type="InterPro" id="IPR012889">
    <property type="entry name" value="Fucose_isomerase_N2"/>
</dbReference>
<dbReference type="GO" id="GO:0005737">
    <property type="term" value="C:cytoplasm"/>
    <property type="evidence" value="ECO:0007669"/>
    <property type="project" value="InterPro"/>
</dbReference>
<dbReference type="GO" id="GO:0042355">
    <property type="term" value="P:L-fucose catabolic process"/>
    <property type="evidence" value="ECO:0007669"/>
    <property type="project" value="TreeGrafter"/>
</dbReference>
<dbReference type="GO" id="GO:0008736">
    <property type="term" value="F:L-fucose isomerase activity"/>
    <property type="evidence" value="ECO:0007669"/>
    <property type="project" value="InterPro"/>
</dbReference>
<dbReference type="InterPro" id="IPR038392">
    <property type="entry name" value="Fucose_isomerase_dom2_sf"/>
</dbReference>
<feature type="non-terminal residue" evidence="8">
    <location>
        <position position="1"/>
    </location>
</feature>
<dbReference type="GO" id="GO:0030145">
    <property type="term" value="F:manganese ion binding"/>
    <property type="evidence" value="ECO:0007669"/>
    <property type="project" value="InterPro"/>
</dbReference>
<dbReference type="Proteomes" id="UP000649604">
    <property type="component" value="Unassembled WGS sequence"/>
</dbReference>
<evidence type="ECO:0000259" key="6">
    <source>
        <dbReference type="Pfam" id="PF07881"/>
    </source>
</evidence>